<name>A6LFW0_PARD8</name>
<protein>
    <submittedName>
        <fullName evidence="3">Uncharacterized protein</fullName>
    </submittedName>
</protein>
<accession>A6LFW0</accession>
<evidence type="ECO:0000313" key="3">
    <source>
        <dbReference type="EMBL" id="ABR44574.1"/>
    </source>
</evidence>
<organism evidence="3 4">
    <name type="scientific">Parabacteroides distasonis (strain ATCC 8503 / DSM 20701 / CIP 104284 / JCM 5825 / NCTC 11152)</name>
    <dbReference type="NCBI Taxonomy" id="435591"/>
    <lineage>
        <taxon>Bacteria</taxon>
        <taxon>Pseudomonadati</taxon>
        <taxon>Bacteroidota</taxon>
        <taxon>Bacteroidia</taxon>
        <taxon>Bacteroidales</taxon>
        <taxon>Tannerellaceae</taxon>
        <taxon>Parabacteroides</taxon>
    </lineage>
</organism>
<gene>
    <name evidence="3" type="ordered locus">BDI_2866</name>
</gene>
<dbReference type="STRING" id="435591.BDI_2866"/>
<feature type="compositionally biased region" description="Low complexity" evidence="1">
    <location>
        <begin position="135"/>
        <end position="146"/>
    </location>
</feature>
<dbReference type="KEGG" id="pdi:BDI_2866"/>
<dbReference type="Proteomes" id="UP000000566">
    <property type="component" value="Chromosome"/>
</dbReference>
<feature type="compositionally biased region" description="Polar residues" evidence="1">
    <location>
        <begin position="147"/>
        <end position="156"/>
    </location>
</feature>
<evidence type="ECO:0000256" key="1">
    <source>
        <dbReference type="SAM" id="MobiDB-lite"/>
    </source>
</evidence>
<feature type="region of interest" description="Disordered" evidence="1">
    <location>
        <begin position="125"/>
        <end position="160"/>
    </location>
</feature>
<evidence type="ECO:0000313" key="4">
    <source>
        <dbReference type="Proteomes" id="UP000000566"/>
    </source>
</evidence>
<keyword evidence="2" id="KW-0812">Transmembrane</keyword>
<keyword evidence="4" id="KW-1185">Reference proteome</keyword>
<keyword evidence="2" id="KW-1133">Transmembrane helix</keyword>
<dbReference type="EMBL" id="CP000140">
    <property type="protein sequence ID" value="ABR44574.1"/>
    <property type="molecule type" value="Genomic_DNA"/>
</dbReference>
<dbReference type="PaxDb" id="435591-BDI_2866"/>
<keyword evidence="2" id="KW-0472">Membrane</keyword>
<evidence type="ECO:0000256" key="2">
    <source>
        <dbReference type="SAM" id="Phobius"/>
    </source>
</evidence>
<feature type="transmembrane region" description="Helical" evidence="2">
    <location>
        <begin position="166"/>
        <end position="183"/>
    </location>
</feature>
<dbReference type="AlphaFoldDB" id="A6LFW0"/>
<dbReference type="HOGENOM" id="CLU_122831_0_0_10"/>
<reference evidence="3 4" key="1">
    <citation type="journal article" date="2007" name="PLoS Biol.">
        <title>Evolution of symbiotic bacteria in the distal human intestine.</title>
        <authorList>
            <person name="Xu J."/>
            <person name="Mahowald M.A."/>
            <person name="Ley R.E."/>
            <person name="Lozupone C.A."/>
            <person name="Hamady M."/>
            <person name="Martens E.C."/>
            <person name="Henrissat B."/>
            <person name="Coutinho P.M."/>
            <person name="Minx P."/>
            <person name="Latreille P."/>
            <person name="Cordum H."/>
            <person name="Van Brunt A."/>
            <person name="Kim K."/>
            <person name="Fulton R.S."/>
            <person name="Fulton L.A."/>
            <person name="Clifton S.W."/>
            <person name="Wilson R.K."/>
            <person name="Knight R.D."/>
            <person name="Gordon J.I."/>
        </authorList>
    </citation>
    <scope>NUCLEOTIDE SEQUENCE [LARGE SCALE GENOMIC DNA]</scope>
    <source>
        <strain evidence="4">ATCC 8503 / DSM 20701 / CIP 104284 / JCM 5825 / NCTC 11152</strain>
    </source>
</reference>
<proteinExistence type="predicted"/>
<sequence length="190" mass="21283">MRKTRTTFSENTYVFFSGTNPDIDRHWPTALFSASYLCGKKKHMNKLACIGLITLSVLSCSVSRDSKQRLYKQEKGSISAIRIDHLFHKAGSDSQNHLSATLRQVTLSIPDSTGRQYPLSVTTATLRQRSRRSATDTSSRSSAQRSVQTGTATHVSQKSKERKRQAVPWWLWLAPGLALIVILKKTTSTK</sequence>